<organism evidence="1">
    <name type="scientific">uncultured Chloroflexia bacterium</name>
    <dbReference type="NCBI Taxonomy" id="1672391"/>
    <lineage>
        <taxon>Bacteria</taxon>
        <taxon>Bacillati</taxon>
        <taxon>Chloroflexota</taxon>
        <taxon>Chloroflexia</taxon>
        <taxon>environmental samples</taxon>
    </lineage>
</organism>
<name>A0A6J4IHG2_9CHLR</name>
<gene>
    <name evidence="1" type="ORF">AVDCRST_MAG26-1881</name>
</gene>
<dbReference type="AlphaFoldDB" id="A0A6J4IHG2"/>
<reference evidence="1" key="1">
    <citation type="submission" date="2020-02" db="EMBL/GenBank/DDBJ databases">
        <authorList>
            <person name="Meier V. D."/>
        </authorList>
    </citation>
    <scope>NUCLEOTIDE SEQUENCE</scope>
    <source>
        <strain evidence="1">AVDCRST_MAG26</strain>
    </source>
</reference>
<dbReference type="EMBL" id="CADCTK010000429">
    <property type="protein sequence ID" value="CAA9250557.1"/>
    <property type="molecule type" value="Genomic_DNA"/>
</dbReference>
<feature type="non-terminal residue" evidence="1">
    <location>
        <position position="40"/>
    </location>
</feature>
<feature type="non-terminal residue" evidence="1">
    <location>
        <position position="1"/>
    </location>
</feature>
<proteinExistence type="predicted"/>
<evidence type="ECO:0000313" key="1">
    <source>
        <dbReference type="EMBL" id="CAA9250557.1"/>
    </source>
</evidence>
<protein>
    <submittedName>
        <fullName evidence="1">Uncharacterized protein</fullName>
    </submittedName>
</protein>
<accession>A0A6J4IHG2</accession>
<sequence length="40" mass="4330">WQSQAISRARASLSRDACRTLTSVRIRVMRPNAPASTAGS</sequence>